<dbReference type="EMBL" id="JALP01000235">
    <property type="protein sequence ID" value="THG89407.1"/>
    <property type="molecule type" value="Genomic_DNA"/>
</dbReference>
<evidence type="ECO:0000313" key="2">
    <source>
        <dbReference type="EMBL" id="THG89407.1"/>
    </source>
</evidence>
<reference evidence="2 4" key="2">
    <citation type="submission" date="2014-01" db="EMBL/GenBank/DDBJ databases">
        <title>Draft genome sequencing of Bacillus alcalophilus CGMCC 1.3604.</title>
        <authorList>
            <person name="Yang J."/>
            <person name="Diao L."/>
            <person name="Yang S."/>
        </authorList>
    </citation>
    <scope>NUCLEOTIDE SEQUENCE [LARGE SCALE GENOMIC DNA]</scope>
    <source>
        <strain evidence="2 4">CGMCC 1.3604</strain>
    </source>
</reference>
<gene>
    <name evidence="2" type="ORF">AJ85_17890</name>
    <name evidence="1" type="ORF">BALCAV_0203200</name>
</gene>
<evidence type="ECO:0000313" key="4">
    <source>
        <dbReference type="Proteomes" id="UP000297014"/>
    </source>
</evidence>
<comment type="caution">
    <text evidence="1">The sequence shown here is derived from an EMBL/GenBank/DDBJ whole genome shotgun (WGS) entry which is preliminary data.</text>
</comment>
<dbReference type="RefSeq" id="WP_003323717.1">
    <property type="nucleotide sequence ID" value="NZ_ALPT02000007.1"/>
</dbReference>
<reference evidence="1 3" key="1">
    <citation type="journal article" date="2014" name="Genome Announc.">
        <title>Draft Genome Sequence of Bacillus alcalophilus AV1934, a Classic Alkaliphile Isolated from Human Feces in 1934.</title>
        <authorList>
            <person name="Attie O."/>
            <person name="Jayaprakash A."/>
            <person name="Shah H."/>
            <person name="Paulsen I.T."/>
            <person name="Morino M."/>
            <person name="Takahashi Y."/>
            <person name="Narumi I."/>
            <person name="Sachidanandam R."/>
            <person name="Satoh K."/>
            <person name="Ito M."/>
            <person name="Krulwich T.A."/>
        </authorList>
    </citation>
    <scope>NUCLEOTIDE SEQUENCE [LARGE SCALE GENOMIC DNA]</scope>
    <source>
        <strain evidence="1 3">AV1934</strain>
    </source>
</reference>
<accession>A0A094WLL0</accession>
<name>A0A094WLL0_ALKAL</name>
<dbReference type="Proteomes" id="UP000002754">
    <property type="component" value="Unassembled WGS sequence"/>
</dbReference>
<proteinExistence type="predicted"/>
<dbReference type="AlphaFoldDB" id="A0A094WLL0"/>
<keyword evidence="3" id="KW-1185">Reference proteome</keyword>
<organism evidence="1 3">
    <name type="scientific">Alkalihalobacillus alcalophilus ATCC 27647 = CGMCC 1.3604</name>
    <dbReference type="NCBI Taxonomy" id="1218173"/>
    <lineage>
        <taxon>Bacteria</taxon>
        <taxon>Bacillati</taxon>
        <taxon>Bacillota</taxon>
        <taxon>Bacilli</taxon>
        <taxon>Bacillales</taxon>
        <taxon>Bacillaceae</taxon>
        <taxon>Alkalihalobacillus</taxon>
    </lineage>
</organism>
<dbReference type="EMBL" id="ALPT02000007">
    <property type="protein sequence ID" value="KGA98644.1"/>
    <property type="molecule type" value="Genomic_DNA"/>
</dbReference>
<evidence type="ECO:0000313" key="3">
    <source>
        <dbReference type="Proteomes" id="UP000002754"/>
    </source>
</evidence>
<sequence length="61" mass="7462">MRTPTKRDMKPIDIEFESEREYEKFKHWAECTERSKNPKMNKVHRGVNEAAEMIRKGKYKF</sequence>
<dbReference type="Proteomes" id="UP000297014">
    <property type="component" value="Unassembled WGS sequence"/>
</dbReference>
<evidence type="ECO:0000313" key="1">
    <source>
        <dbReference type="EMBL" id="KGA98644.1"/>
    </source>
</evidence>
<protein>
    <submittedName>
        <fullName evidence="1">Uncharacterized protein</fullName>
    </submittedName>
</protein>